<dbReference type="SMART" id="SM00349">
    <property type="entry name" value="KRAB"/>
    <property type="match status" value="1"/>
</dbReference>
<dbReference type="CDD" id="cd07765">
    <property type="entry name" value="KRAB_A-box"/>
    <property type="match status" value="1"/>
</dbReference>
<gene>
    <name evidence="4" type="primary">ZNF514</name>
</gene>
<dbReference type="RefSeq" id="XP_010828151.1">
    <property type="nucleotide sequence ID" value="XM_010829849.1"/>
</dbReference>
<dbReference type="Pfam" id="PF01352">
    <property type="entry name" value="KRAB"/>
    <property type="match status" value="1"/>
</dbReference>
<dbReference type="Proteomes" id="UP000515208">
    <property type="component" value="Unplaced"/>
</dbReference>
<feature type="region of interest" description="Disordered" evidence="1">
    <location>
        <begin position="88"/>
        <end position="115"/>
    </location>
</feature>
<feature type="compositionally biased region" description="Basic and acidic residues" evidence="1">
    <location>
        <begin position="368"/>
        <end position="382"/>
    </location>
</feature>
<feature type="region of interest" description="Disordered" evidence="1">
    <location>
        <begin position="131"/>
        <end position="153"/>
    </location>
</feature>
<dbReference type="GO" id="GO:0006355">
    <property type="term" value="P:regulation of DNA-templated transcription"/>
    <property type="evidence" value="ECO:0007669"/>
    <property type="project" value="InterPro"/>
</dbReference>
<dbReference type="AlphaFoldDB" id="A0A6P3GFA0"/>
<sequence>MNRGGGSPDDAICPEPAPDACSGDPGEVAFLSRRLRTGLGRRGWNPGVAWIFVGSATPVVSVGAGSQSSVSRRRAAGLLRRLGVRVEKEHRLPQSQPQPHCAQLGRQSGFDSPAVGPAGRLGVAALSGDARCHPVRSPLPDPREDRRAAANDKDLDLVKGLAPAMDSRVSVLPSQDPALPPERGLGEKGTASLFLKARPQDLMTFEDVAVEFTWWEWGQLDPTQKDLYREVMLENFKNLASLGFPVSKPYMICQLEEGEEPCILEREISTGVHSGESQAKTTVYIIRANYPEGPAGRRQRASPAHPGLKPRPPRRPAQAPPLGPNARTPRGLSAARPDSSHPLPVPDTPSLGPALRRGPRTLGIQSRAEVRGRWMESSHDRR</sequence>
<dbReference type="CTD" id="84874"/>
<dbReference type="InterPro" id="IPR050169">
    <property type="entry name" value="Krueppel_C2H2_ZnF"/>
</dbReference>
<dbReference type="PANTHER" id="PTHR23232:SF140">
    <property type="entry name" value="ZFP92 ZINC FINGER PROTEIN"/>
    <property type="match status" value="1"/>
</dbReference>
<evidence type="ECO:0000259" key="2">
    <source>
        <dbReference type="PROSITE" id="PS50805"/>
    </source>
</evidence>
<dbReference type="GeneID" id="104980964"/>
<feature type="domain" description="KRAB" evidence="2">
    <location>
        <begin position="203"/>
        <end position="274"/>
    </location>
</feature>
<organism evidence="3 4">
    <name type="scientific">Bison bison bison</name>
    <name type="common">North American plains bison</name>
    <dbReference type="NCBI Taxonomy" id="43346"/>
    <lineage>
        <taxon>Eukaryota</taxon>
        <taxon>Metazoa</taxon>
        <taxon>Chordata</taxon>
        <taxon>Craniata</taxon>
        <taxon>Vertebrata</taxon>
        <taxon>Euteleostomi</taxon>
        <taxon>Mammalia</taxon>
        <taxon>Eutheria</taxon>
        <taxon>Laurasiatheria</taxon>
        <taxon>Artiodactyla</taxon>
        <taxon>Ruminantia</taxon>
        <taxon>Pecora</taxon>
        <taxon>Bovidae</taxon>
        <taxon>Bovinae</taxon>
        <taxon>Bison</taxon>
    </lineage>
</organism>
<dbReference type="PANTHER" id="PTHR23232">
    <property type="entry name" value="KRAB DOMAIN C2H2 ZINC FINGER"/>
    <property type="match status" value="1"/>
</dbReference>
<proteinExistence type="predicted"/>
<dbReference type="Gene3D" id="6.10.140.140">
    <property type="match status" value="1"/>
</dbReference>
<evidence type="ECO:0000313" key="4">
    <source>
        <dbReference type="RefSeq" id="XP_010828151.1"/>
    </source>
</evidence>
<feature type="region of interest" description="Disordered" evidence="1">
    <location>
        <begin position="291"/>
        <end position="382"/>
    </location>
</feature>
<name>A0A6P3GFA0_BISBB</name>
<dbReference type="KEGG" id="bbis:104980964"/>
<keyword evidence="3" id="KW-1185">Reference proteome</keyword>
<feature type="region of interest" description="Disordered" evidence="1">
    <location>
        <begin position="1"/>
        <end position="24"/>
    </location>
</feature>
<evidence type="ECO:0000313" key="3">
    <source>
        <dbReference type="Proteomes" id="UP000515208"/>
    </source>
</evidence>
<reference evidence="4" key="1">
    <citation type="submission" date="2025-08" db="UniProtKB">
        <authorList>
            <consortium name="RefSeq"/>
        </authorList>
    </citation>
    <scope>IDENTIFICATION</scope>
    <source>
        <tissue evidence="4">Blood</tissue>
    </source>
</reference>
<evidence type="ECO:0000256" key="1">
    <source>
        <dbReference type="SAM" id="MobiDB-lite"/>
    </source>
</evidence>
<dbReference type="InterPro" id="IPR001909">
    <property type="entry name" value="KRAB"/>
</dbReference>
<accession>A0A6P3GFA0</accession>
<dbReference type="SUPFAM" id="SSF109640">
    <property type="entry name" value="KRAB domain (Kruppel-associated box)"/>
    <property type="match status" value="1"/>
</dbReference>
<feature type="compositionally biased region" description="Basic and acidic residues" evidence="1">
    <location>
        <begin position="141"/>
        <end position="153"/>
    </location>
</feature>
<dbReference type="InterPro" id="IPR036051">
    <property type="entry name" value="KRAB_dom_sf"/>
</dbReference>
<protein>
    <submittedName>
        <fullName evidence="4">Zinc finger protein 514</fullName>
    </submittedName>
</protein>
<dbReference type="PROSITE" id="PS50805">
    <property type="entry name" value="KRAB"/>
    <property type="match status" value="1"/>
</dbReference>